<dbReference type="InterPro" id="IPR008471">
    <property type="entry name" value="MnmC-like_methylTransf"/>
</dbReference>
<keyword evidence="2" id="KW-0808">Transferase</keyword>
<evidence type="ECO:0000313" key="3">
    <source>
        <dbReference type="Proteomes" id="UP000315971"/>
    </source>
</evidence>
<dbReference type="Proteomes" id="UP000315971">
    <property type="component" value="Unassembled WGS sequence"/>
</dbReference>
<dbReference type="SUPFAM" id="SSF53335">
    <property type="entry name" value="S-adenosyl-L-methionine-dependent methyltransferases"/>
    <property type="match status" value="1"/>
</dbReference>
<dbReference type="PANTHER" id="PTHR39963">
    <property type="entry name" value="SLL0983 PROTEIN"/>
    <property type="match status" value="1"/>
</dbReference>
<evidence type="ECO:0000259" key="1">
    <source>
        <dbReference type="Pfam" id="PF05430"/>
    </source>
</evidence>
<dbReference type="OrthoDB" id="9786494at2"/>
<reference evidence="2 3" key="1">
    <citation type="submission" date="2017-05" db="EMBL/GenBank/DDBJ databases">
        <authorList>
            <person name="Varghese N."/>
            <person name="Submissions S."/>
        </authorList>
    </citation>
    <scope>NUCLEOTIDE SEQUENCE [LARGE SCALE GENOMIC DNA]</scope>
    <source>
        <strain evidence="2 3">DSM 21342</strain>
    </source>
</reference>
<gene>
    <name evidence="2" type="ORF">SAMN06265350_10914</name>
</gene>
<dbReference type="EMBL" id="FXSZ01000009">
    <property type="protein sequence ID" value="SMO75995.1"/>
    <property type="molecule type" value="Genomic_DNA"/>
</dbReference>
<evidence type="ECO:0000313" key="2">
    <source>
        <dbReference type="EMBL" id="SMO75995.1"/>
    </source>
</evidence>
<dbReference type="InterPro" id="IPR047785">
    <property type="entry name" value="tRNA_MNMC2"/>
</dbReference>
<name>A0A521DWH2_9SPHI</name>
<dbReference type="PANTHER" id="PTHR39963:SF1">
    <property type="entry name" value="MNMC-LIKE METHYLTRANSFERASE DOMAIN-CONTAINING PROTEIN"/>
    <property type="match status" value="1"/>
</dbReference>
<sequence>MSKFSPVQLLPTADGSNTLYHQVYKQTYHSVNGAHQEAKHVFLDTGLKHLLSIDSKTEVSIIEIGFGTGLNFLVTAEFCIQEEIKLNYKGIEAFPVPSKIIAESGYEECLKNKNLWKSYIDNYDQLIKGDTSIQINPLISLSMERKPVLETPSSPLFDIIYYDAFAPTTQPEMWNTETISHVVKFLKPGGMFVTYSITGNLKRILVTLGFTIEKPKGAAGKREMLRAILKANEI</sequence>
<dbReference type="GO" id="GO:0004808">
    <property type="term" value="F:tRNA (5-methylaminomethyl-2-thiouridylate)(34)-methyltransferase activity"/>
    <property type="evidence" value="ECO:0007669"/>
    <property type="project" value="InterPro"/>
</dbReference>
<feature type="domain" description="MnmC-like methyltransferase" evidence="1">
    <location>
        <begin position="116"/>
        <end position="229"/>
    </location>
</feature>
<dbReference type="GO" id="GO:0016645">
    <property type="term" value="F:oxidoreductase activity, acting on the CH-NH group of donors"/>
    <property type="evidence" value="ECO:0007669"/>
    <property type="project" value="InterPro"/>
</dbReference>
<dbReference type="Pfam" id="PF05430">
    <property type="entry name" value="Methyltransf_30"/>
    <property type="match status" value="1"/>
</dbReference>
<organism evidence="2 3">
    <name type="scientific">Solitalea koreensis</name>
    <dbReference type="NCBI Taxonomy" id="543615"/>
    <lineage>
        <taxon>Bacteria</taxon>
        <taxon>Pseudomonadati</taxon>
        <taxon>Bacteroidota</taxon>
        <taxon>Sphingobacteriia</taxon>
        <taxon>Sphingobacteriales</taxon>
        <taxon>Sphingobacteriaceae</taxon>
        <taxon>Solitalea</taxon>
    </lineage>
</organism>
<dbReference type="InterPro" id="IPR029063">
    <property type="entry name" value="SAM-dependent_MTases_sf"/>
</dbReference>
<dbReference type="GO" id="GO:0032259">
    <property type="term" value="P:methylation"/>
    <property type="evidence" value="ECO:0007669"/>
    <property type="project" value="UniProtKB-KW"/>
</dbReference>
<dbReference type="NCBIfam" id="NF033855">
    <property type="entry name" value="tRNA_MNMC2"/>
    <property type="match status" value="1"/>
</dbReference>
<dbReference type="Gene3D" id="3.40.50.150">
    <property type="entry name" value="Vaccinia Virus protein VP39"/>
    <property type="match status" value="1"/>
</dbReference>
<keyword evidence="3" id="KW-1185">Reference proteome</keyword>
<dbReference type="RefSeq" id="WP_142604422.1">
    <property type="nucleotide sequence ID" value="NZ_FXSZ01000009.1"/>
</dbReference>
<dbReference type="AlphaFoldDB" id="A0A521DWH2"/>
<protein>
    <submittedName>
        <fullName evidence="2">tRNA U34 5-methylaminomethyl-2-thiouridine-forming methyltransferase MnmC</fullName>
    </submittedName>
</protein>
<proteinExistence type="predicted"/>
<accession>A0A521DWH2</accession>
<keyword evidence="2" id="KW-0489">Methyltransferase</keyword>